<dbReference type="PANTHER" id="PTHR24291">
    <property type="entry name" value="CYTOCHROME P450 FAMILY 4"/>
    <property type="match status" value="1"/>
</dbReference>
<dbReference type="InterPro" id="IPR036396">
    <property type="entry name" value="Cyt_P450_sf"/>
</dbReference>
<evidence type="ECO:0000313" key="9">
    <source>
        <dbReference type="EMBL" id="KXN64656.1"/>
    </source>
</evidence>
<evidence type="ECO:0000256" key="1">
    <source>
        <dbReference type="ARBA" id="ARBA00010617"/>
    </source>
</evidence>
<dbReference type="PROSITE" id="PS00086">
    <property type="entry name" value="CYTOCHROME_P450"/>
    <property type="match status" value="1"/>
</dbReference>
<evidence type="ECO:0000256" key="2">
    <source>
        <dbReference type="ARBA" id="ARBA00022617"/>
    </source>
</evidence>
<keyword evidence="10" id="KW-1185">Reference proteome</keyword>
<comment type="similarity">
    <text evidence="1 8">Belongs to the cytochrome P450 family.</text>
</comment>
<dbReference type="GO" id="GO:0016705">
    <property type="term" value="F:oxidoreductase activity, acting on paired donors, with incorporation or reduction of molecular oxygen"/>
    <property type="evidence" value="ECO:0007669"/>
    <property type="project" value="InterPro"/>
</dbReference>
<dbReference type="GO" id="GO:0020037">
    <property type="term" value="F:heme binding"/>
    <property type="evidence" value="ECO:0007669"/>
    <property type="project" value="InterPro"/>
</dbReference>
<evidence type="ECO:0000256" key="3">
    <source>
        <dbReference type="ARBA" id="ARBA00022723"/>
    </source>
</evidence>
<sequence>MLQYIAVGVATFAVYKAYNIFKCPDELKQLYAAPLLSFIFFTLDMGCYRDKIDRYYQPYLNKHGIIRVLTPVGWCLYVGNARLCKEIASQADIYHRFNLLLIAPVNLRRFLGKSHVGFHNGEEWKKHRKIINPIFNQTWSTKLFGTSIQNLIDELEKMAGKDVKFYHVINSKNPNSKIYNLYDSIFKQLFGQPVYLLFPFMEYVPFFRRTKLSHQLDEYHEFIQEMIALRMDELKKGTLVENRDLVSALVKSNDNSSETKLTMEEIRENLSVFISTGHDTVTNTLTSTLYYLARYPDVQEKLRAQVLSALGDPSPSKVQIPTIEQLKNIPLLDMVIKESMRIMTTVPAIPKKSTIISTLSNGLTIPAKTAVFLHYWVVHHNPNDFPDPYEFKPERFADISNEATKNWQSFGTGPRKCIANTFALMETRVTISMLLQKFEFCISEDNPNYHKLNIASNFLLYPKDLSLEIKIRT</sequence>
<name>A0A137NPJ7_CONC2</name>
<keyword evidence="3 7" id="KW-0479">Metal-binding</keyword>
<evidence type="ECO:0000256" key="7">
    <source>
        <dbReference type="PIRSR" id="PIRSR602401-1"/>
    </source>
</evidence>
<evidence type="ECO:0000313" key="10">
    <source>
        <dbReference type="Proteomes" id="UP000070444"/>
    </source>
</evidence>
<organism evidence="9 10">
    <name type="scientific">Conidiobolus coronatus (strain ATCC 28846 / CBS 209.66 / NRRL 28638)</name>
    <name type="common">Delacroixia coronata</name>
    <dbReference type="NCBI Taxonomy" id="796925"/>
    <lineage>
        <taxon>Eukaryota</taxon>
        <taxon>Fungi</taxon>
        <taxon>Fungi incertae sedis</taxon>
        <taxon>Zoopagomycota</taxon>
        <taxon>Entomophthoromycotina</taxon>
        <taxon>Entomophthoromycetes</taxon>
        <taxon>Entomophthorales</taxon>
        <taxon>Ancylistaceae</taxon>
        <taxon>Conidiobolus</taxon>
    </lineage>
</organism>
<dbReference type="Pfam" id="PF00067">
    <property type="entry name" value="p450"/>
    <property type="match status" value="1"/>
</dbReference>
<dbReference type="PRINTS" id="PR00385">
    <property type="entry name" value="P450"/>
</dbReference>
<evidence type="ECO:0000256" key="5">
    <source>
        <dbReference type="ARBA" id="ARBA00023004"/>
    </source>
</evidence>
<dbReference type="InterPro" id="IPR017972">
    <property type="entry name" value="Cyt_P450_CS"/>
</dbReference>
<dbReference type="InterPro" id="IPR050196">
    <property type="entry name" value="Cytochrome_P450_Monoox"/>
</dbReference>
<dbReference type="PANTHER" id="PTHR24291:SF50">
    <property type="entry name" value="BIFUNCTIONAL ALBAFLAVENONE MONOOXYGENASE_TERPENE SYNTHASE"/>
    <property type="match status" value="1"/>
</dbReference>
<keyword evidence="6 8" id="KW-0503">Monooxygenase</keyword>
<evidence type="ECO:0000256" key="8">
    <source>
        <dbReference type="RuleBase" id="RU000461"/>
    </source>
</evidence>
<dbReference type="GO" id="GO:0004497">
    <property type="term" value="F:monooxygenase activity"/>
    <property type="evidence" value="ECO:0007669"/>
    <property type="project" value="UniProtKB-KW"/>
</dbReference>
<feature type="binding site" description="axial binding residue" evidence="7">
    <location>
        <position position="417"/>
    </location>
    <ligand>
        <name>heme</name>
        <dbReference type="ChEBI" id="CHEBI:30413"/>
    </ligand>
    <ligandPart>
        <name>Fe</name>
        <dbReference type="ChEBI" id="CHEBI:18248"/>
    </ligandPart>
</feature>
<dbReference type="AlphaFoldDB" id="A0A137NPJ7"/>
<reference evidence="9 10" key="1">
    <citation type="journal article" date="2015" name="Genome Biol. Evol.">
        <title>Phylogenomic analyses indicate that early fungi evolved digesting cell walls of algal ancestors of land plants.</title>
        <authorList>
            <person name="Chang Y."/>
            <person name="Wang S."/>
            <person name="Sekimoto S."/>
            <person name="Aerts A.L."/>
            <person name="Choi C."/>
            <person name="Clum A."/>
            <person name="LaButti K.M."/>
            <person name="Lindquist E.A."/>
            <person name="Yee Ngan C."/>
            <person name="Ohm R.A."/>
            <person name="Salamov A.A."/>
            <person name="Grigoriev I.V."/>
            <person name="Spatafora J.W."/>
            <person name="Berbee M.L."/>
        </authorList>
    </citation>
    <scope>NUCLEOTIDE SEQUENCE [LARGE SCALE GENOMIC DNA]</scope>
    <source>
        <strain evidence="9 10">NRRL 28638</strain>
    </source>
</reference>
<keyword evidence="5 7" id="KW-0408">Iron</keyword>
<keyword evidence="4 8" id="KW-0560">Oxidoreductase</keyword>
<dbReference type="STRING" id="796925.A0A137NPJ7"/>
<dbReference type="OrthoDB" id="1470350at2759"/>
<dbReference type="Proteomes" id="UP000070444">
    <property type="component" value="Unassembled WGS sequence"/>
</dbReference>
<proteinExistence type="inferred from homology"/>
<comment type="cofactor">
    <cofactor evidence="7">
        <name>heme</name>
        <dbReference type="ChEBI" id="CHEBI:30413"/>
    </cofactor>
</comment>
<dbReference type="EMBL" id="KQ965306">
    <property type="protein sequence ID" value="KXN64656.1"/>
    <property type="molecule type" value="Genomic_DNA"/>
</dbReference>
<keyword evidence="2 7" id="KW-0349">Heme</keyword>
<dbReference type="InterPro" id="IPR002401">
    <property type="entry name" value="Cyt_P450_E_grp-I"/>
</dbReference>
<evidence type="ECO:0000256" key="6">
    <source>
        <dbReference type="ARBA" id="ARBA00023033"/>
    </source>
</evidence>
<protein>
    <submittedName>
        <fullName evidence="9">Cytochrome P450</fullName>
    </submittedName>
</protein>
<accession>A0A137NPJ7</accession>
<dbReference type="PRINTS" id="PR00463">
    <property type="entry name" value="EP450I"/>
</dbReference>
<dbReference type="GO" id="GO:0005506">
    <property type="term" value="F:iron ion binding"/>
    <property type="evidence" value="ECO:0007669"/>
    <property type="project" value="InterPro"/>
</dbReference>
<dbReference type="SUPFAM" id="SSF48264">
    <property type="entry name" value="Cytochrome P450"/>
    <property type="match status" value="1"/>
</dbReference>
<dbReference type="Gene3D" id="1.10.630.10">
    <property type="entry name" value="Cytochrome P450"/>
    <property type="match status" value="1"/>
</dbReference>
<evidence type="ECO:0000256" key="4">
    <source>
        <dbReference type="ARBA" id="ARBA00023002"/>
    </source>
</evidence>
<dbReference type="InterPro" id="IPR001128">
    <property type="entry name" value="Cyt_P450"/>
</dbReference>
<gene>
    <name evidence="9" type="ORF">CONCODRAFT_14156</name>
</gene>